<feature type="region of interest" description="Disordered" evidence="1">
    <location>
        <begin position="29"/>
        <end position="78"/>
    </location>
</feature>
<dbReference type="EMBL" id="CP012672">
    <property type="protein sequence ID" value="AUX32280.1"/>
    <property type="molecule type" value="Genomic_DNA"/>
</dbReference>
<evidence type="ECO:0000256" key="2">
    <source>
        <dbReference type="SAM" id="SignalP"/>
    </source>
</evidence>
<gene>
    <name evidence="3" type="ORF">SOCE836_044170</name>
</gene>
<feature type="chain" id="PRO_5020829481" description="Right handed beta helix domain-containing protein" evidence="2">
    <location>
        <begin position="21"/>
        <end position="472"/>
    </location>
</feature>
<organism evidence="3 4">
    <name type="scientific">Sorangium cellulosum</name>
    <name type="common">Polyangium cellulosum</name>
    <dbReference type="NCBI Taxonomy" id="56"/>
    <lineage>
        <taxon>Bacteria</taxon>
        <taxon>Pseudomonadati</taxon>
        <taxon>Myxococcota</taxon>
        <taxon>Polyangia</taxon>
        <taxon>Polyangiales</taxon>
        <taxon>Polyangiaceae</taxon>
        <taxon>Sorangium</taxon>
    </lineage>
</organism>
<dbReference type="PANTHER" id="PTHR41339">
    <property type="entry name" value="LIPL48"/>
    <property type="match status" value="1"/>
</dbReference>
<proteinExistence type="predicted"/>
<protein>
    <recommendedName>
        <fullName evidence="5">Right handed beta helix domain-containing protein</fullName>
    </recommendedName>
</protein>
<dbReference type="PROSITE" id="PS51257">
    <property type="entry name" value="PROKAR_LIPOPROTEIN"/>
    <property type="match status" value="1"/>
</dbReference>
<accession>A0A4P2QQ35</accession>
<name>A0A4P2QQ35_SORCE</name>
<dbReference type="AlphaFoldDB" id="A0A4P2QQ35"/>
<evidence type="ECO:0000256" key="1">
    <source>
        <dbReference type="SAM" id="MobiDB-lite"/>
    </source>
</evidence>
<feature type="signal peptide" evidence="2">
    <location>
        <begin position="1"/>
        <end position="20"/>
    </location>
</feature>
<feature type="compositionally biased region" description="Low complexity" evidence="1">
    <location>
        <begin position="51"/>
        <end position="61"/>
    </location>
</feature>
<evidence type="ECO:0000313" key="3">
    <source>
        <dbReference type="EMBL" id="AUX32280.1"/>
    </source>
</evidence>
<dbReference type="Proteomes" id="UP000295497">
    <property type="component" value="Chromosome"/>
</dbReference>
<sequence>MALRNVVVTLTSICVMFLVACDPGDPPPAGAGAAGGAGGSGGAGGAGGSAEPGCPAPSGGPTVHSGDVSENETWTAEGSPHVVSFPVRLRPGVTLTIEPCAEVLLEEDTGISAMDEGAELKAEGTEARPITFRGSEGARWNDVHVAWPAKATLRHVTLEGGGGDRFHANAALSAYGASVTPAAPVLLVDHVTVRGSLGAGVLLLRASAFAEGSTDLVITESGSEEHPYPLELGEQALGSIPVGVYTGNRKDEILIQDEGANQTSGLQQDTTLRDRGVPYHFGDWRDARFNIGGGGEDAPLTTLTIEPGVTIRFEPGNFMQIEHFTGDFAASGALRALGTPEKPIVFTSAAETPAPGDWGGLWFGGIPRDENVLENVIVEYVGYDCGCILLSCNDLATFNGAVIFSRAPSSGFIQGSTFRHVAGHGVTRGWNGTAGPDFVSGNTFEDVSGCKQTRPWVEGQPCPDPKPACPED</sequence>
<reference evidence="3 4" key="1">
    <citation type="submission" date="2015-09" db="EMBL/GenBank/DDBJ databases">
        <title>Sorangium comparison.</title>
        <authorList>
            <person name="Zaburannyi N."/>
            <person name="Bunk B."/>
            <person name="Overmann J."/>
            <person name="Mueller R."/>
        </authorList>
    </citation>
    <scope>NUCLEOTIDE SEQUENCE [LARGE SCALE GENOMIC DNA]</scope>
    <source>
        <strain evidence="3 4">So ce836</strain>
    </source>
</reference>
<dbReference type="PANTHER" id="PTHR41339:SF1">
    <property type="entry name" value="SECRETED PROTEIN"/>
    <property type="match status" value="1"/>
</dbReference>
<evidence type="ECO:0000313" key="4">
    <source>
        <dbReference type="Proteomes" id="UP000295497"/>
    </source>
</evidence>
<feature type="compositionally biased region" description="Gly residues" evidence="1">
    <location>
        <begin position="32"/>
        <end position="50"/>
    </location>
</feature>
<keyword evidence="2" id="KW-0732">Signal</keyword>
<evidence type="ECO:0008006" key="5">
    <source>
        <dbReference type="Google" id="ProtNLM"/>
    </source>
</evidence>